<reference evidence="5" key="1">
    <citation type="submission" date="2019-08" db="EMBL/GenBank/DDBJ databases">
        <title>The genome of the North American firefly Photinus pyralis.</title>
        <authorList>
            <consortium name="Photinus pyralis genome working group"/>
            <person name="Fallon T.R."/>
            <person name="Sander Lower S.E."/>
            <person name="Weng J.-K."/>
        </authorList>
    </citation>
    <scope>NUCLEOTIDE SEQUENCE</scope>
    <source>
        <strain evidence="5">TRF0915ILg1</strain>
        <tissue evidence="5">Whole body</tissue>
    </source>
</reference>
<dbReference type="Pfam" id="PF00201">
    <property type="entry name" value="UDPGT"/>
    <property type="match status" value="1"/>
</dbReference>
<keyword evidence="4" id="KW-0472">Membrane</keyword>
<dbReference type="PANTHER" id="PTHR48043:SF159">
    <property type="entry name" value="EG:EG0003.4 PROTEIN-RELATED"/>
    <property type="match status" value="1"/>
</dbReference>
<evidence type="ECO:0000256" key="4">
    <source>
        <dbReference type="SAM" id="Phobius"/>
    </source>
</evidence>
<dbReference type="PANTHER" id="PTHR48043">
    <property type="entry name" value="EG:EG0003.4 PROTEIN-RELATED"/>
    <property type="match status" value="1"/>
</dbReference>
<dbReference type="SUPFAM" id="SSF53756">
    <property type="entry name" value="UDP-Glycosyltransferase/glycogen phosphorylase"/>
    <property type="match status" value="1"/>
</dbReference>
<sequence>HPNLRLFITQGGVQSIEEAIYDHIPMLGLPFFMDQPTNVKRMIAKGLGLSLDYKTLDKKTLKETILEIINNPKYRNRAKELADLANDQPMTGLEKAVWWTEYVIRHKGAKHLRSPILDIPSYQYYLLDVIGFCLGVIIFLVYLLILLFRLVSKL</sequence>
<dbReference type="Proteomes" id="UP000801492">
    <property type="component" value="Unassembled WGS sequence"/>
</dbReference>
<comment type="caution">
    <text evidence="5">The sequence shown here is derived from an EMBL/GenBank/DDBJ whole genome shotgun (WGS) entry which is preliminary data.</text>
</comment>
<dbReference type="AlphaFoldDB" id="A0A8K0CG87"/>
<keyword evidence="6" id="KW-1185">Reference proteome</keyword>
<comment type="similarity">
    <text evidence="1">Belongs to the UDP-glycosyltransferase family.</text>
</comment>
<evidence type="ECO:0000256" key="1">
    <source>
        <dbReference type="ARBA" id="ARBA00009995"/>
    </source>
</evidence>
<dbReference type="InterPro" id="IPR002213">
    <property type="entry name" value="UDP_glucos_trans"/>
</dbReference>
<evidence type="ECO:0000313" key="5">
    <source>
        <dbReference type="EMBL" id="KAF2883522.1"/>
    </source>
</evidence>
<feature type="transmembrane region" description="Helical" evidence="4">
    <location>
        <begin position="124"/>
        <end position="148"/>
    </location>
</feature>
<keyword evidence="4" id="KW-1133">Transmembrane helix</keyword>
<evidence type="ECO:0000256" key="2">
    <source>
        <dbReference type="ARBA" id="ARBA00022676"/>
    </source>
</evidence>
<dbReference type="Gene3D" id="3.40.50.2000">
    <property type="entry name" value="Glycogen Phosphorylase B"/>
    <property type="match status" value="1"/>
</dbReference>
<evidence type="ECO:0000313" key="6">
    <source>
        <dbReference type="Proteomes" id="UP000801492"/>
    </source>
</evidence>
<gene>
    <name evidence="5" type="ORF">ILUMI_22651</name>
</gene>
<accession>A0A8K0CG87</accession>
<dbReference type="InterPro" id="IPR050271">
    <property type="entry name" value="UDP-glycosyltransferase"/>
</dbReference>
<dbReference type="OrthoDB" id="5835829at2759"/>
<keyword evidence="2" id="KW-0328">Glycosyltransferase</keyword>
<evidence type="ECO:0000256" key="3">
    <source>
        <dbReference type="ARBA" id="ARBA00022679"/>
    </source>
</evidence>
<dbReference type="GO" id="GO:0008194">
    <property type="term" value="F:UDP-glycosyltransferase activity"/>
    <property type="evidence" value="ECO:0007669"/>
    <property type="project" value="InterPro"/>
</dbReference>
<proteinExistence type="inferred from homology"/>
<feature type="non-terminal residue" evidence="5">
    <location>
        <position position="1"/>
    </location>
</feature>
<protein>
    <recommendedName>
        <fullName evidence="7">UDP-glucuronosyltransferase</fullName>
    </recommendedName>
</protein>
<keyword evidence="4" id="KW-0812">Transmembrane</keyword>
<keyword evidence="3" id="KW-0808">Transferase</keyword>
<organism evidence="5 6">
    <name type="scientific">Ignelater luminosus</name>
    <name type="common">Cucubano</name>
    <name type="synonym">Pyrophorus luminosus</name>
    <dbReference type="NCBI Taxonomy" id="2038154"/>
    <lineage>
        <taxon>Eukaryota</taxon>
        <taxon>Metazoa</taxon>
        <taxon>Ecdysozoa</taxon>
        <taxon>Arthropoda</taxon>
        <taxon>Hexapoda</taxon>
        <taxon>Insecta</taxon>
        <taxon>Pterygota</taxon>
        <taxon>Neoptera</taxon>
        <taxon>Endopterygota</taxon>
        <taxon>Coleoptera</taxon>
        <taxon>Polyphaga</taxon>
        <taxon>Elateriformia</taxon>
        <taxon>Elateroidea</taxon>
        <taxon>Elateridae</taxon>
        <taxon>Agrypninae</taxon>
        <taxon>Pyrophorini</taxon>
        <taxon>Ignelater</taxon>
    </lineage>
</organism>
<dbReference type="EMBL" id="VTPC01090375">
    <property type="protein sequence ID" value="KAF2883522.1"/>
    <property type="molecule type" value="Genomic_DNA"/>
</dbReference>
<name>A0A8K0CG87_IGNLU</name>
<evidence type="ECO:0008006" key="7">
    <source>
        <dbReference type="Google" id="ProtNLM"/>
    </source>
</evidence>